<comment type="cofactor">
    <cofactor evidence="1">
        <name>FAD</name>
        <dbReference type="ChEBI" id="CHEBI:57692"/>
    </cofactor>
</comment>
<gene>
    <name evidence="7" type="ORF">GCM10023195_32130</name>
</gene>
<evidence type="ECO:0000256" key="5">
    <source>
        <dbReference type="ARBA" id="ARBA00023002"/>
    </source>
</evidence>
<evidence type="ECO:0000259" key="6">
    <source>
        <dbReference type="Pfam" id="PF00441"/>
    </source>
</evidence>
<dbReference type="Pfam" id="PF00441">
    <property type="entry name" value="Acyl-CoA_dh_1"/>
    <property type="match status" value="1"/>
</dbReference>
<evidence type="ECO:0000256" key="1">
    <source>
        <dbReference type="ARBA" id="ARBA00001974"/>
    </source>
</evidence>
<reference evidence="8" key="1">
    <citation type="journal article" date="2019" name="Int. J. Syst. Evol. Microbiol.">
        <title>The Global Catalogue of Microorganisms (GCM) 10K type strain sequencing project: providing services to taxonomists for standard genome sequencing and annotation.</title>
        <authorList>
            <consortium name="The Broad Institute Genomics Platform"/>
            <consortium name="The Broad Institute Genome Sequencing Center for Infectious Disease"/>
            <person name="Wu L."/>
            <person name="Ma J."/>
        </authorList>
    </citation>
    <scope>NUCLEOTIDE SEQUENCE [LARGE SCALE GENOMIC DNA]</scope>
    <source>
        <strain evidence="8">JCM 17938</strain>
    </source>
</reference>
<evidence type="ECO:0000313" key="7">
    <source>
        <dbReference type="EMBL" id="GAA4608241.1"/>
    </source>
</evidence>
<keyword evidence="5" id="KW-0560">Oxidoreductase</keyword>
<evidence type="ECO:0000256" key="2">
    <source>
        <dbReference type="ARBA" id="ARBA00009347"/>
    </source>
</evidence>
<dbReference type="RefSeq" id="WP_345354211.1">
    <property type="nucleotide sequence ID" value="NZ_BAABHJ010000008.1"/>
</dbReference>
<dbReference type="InterPro" id="IPR037069">
    <property type="entry name" value="AcylCoA_DH/ox_N_sf"/>
</dbReference>
<keyword evidence="4" id="KW-0274">FAD</keyword>
<dbReference type="InterPro" id="IPR036250">
    <property type="entry name" value="AcylCo_DH-like_C"/>
</dbReference>
<keyword evidence="3" id="KW-0285">Flavoprotein</keyword>
<comment type="similarity">
    <text evidence="2">Belongs to the acyl-CoA dehydrogenase family.</text>
</comment>
<name>A0ABP8THA0_9ACTN</name>
<sequence length="384" mass="40660">MRFAPSDRQREIRQRFERLFTDELAPAIRRTGGRQVGGPLTEQDARARRLMWEAMVDLGAVRLGLPAAHGGEDTGLSDAVVLAELAGAALYQSPLLDTLFAADLLRGAGPAGARGLDRIAEGATVAVAARDRGDRTLTEPAPMPTDGTVAMSRRYVPFAADVDLLLLAGTTPSGLRCGLIPRDDAAVTTTRHEDIAEGDLYTVDFDPVIGATGDWIGTPGALEDAWAAAVSAARIRHAAYLVGLAQGALDLTVSYARERRQFGQPIGRFQSLAFRLATAATDVEAARLLTHHAAWLADSGGDATMSGLEAVATAGDTARRAAAEAVQIHGAIGMTDDCDAQLFYRRAAIDAAFLGSPARHRREAARFLREQPSAPAICLDRATA</sequence>
<feature type="domain" description="Acyl-CoA dehydrogenase/oxidase C-terminal" evidence="6">
    <location>
        <begin position="231"/>
        <end position="367"/>
    </location>
</feature>
<dbReference type="InterPro" id="IPR009075">
    <property type="entry name" value="AcylCo_DH/oxidase_C"/>
</dbReference>
<comment type="caution">
    <text evidence="7">The sequence shown here is derived from an EMBL/GenBank/DDBJ whole genome shotgun (WGS) entry which is preliminary data.</text>
</comment>
<dbReference type="EMBL" id="BAABHJ010000008">
    <property type="protein sequence ID" value="GAA4608241.1"/>
    <property type="molecule type" value="Genomic_DNA"/>
</dbReference>
<dbReference type="Gene3D" id="1.10.540.10">
    <property type="entry name" value="Acyl-CoA dehydrogenase/oxidase, N-terminal domain"/>
    <property type="match status" value="1"/>
</dbReference>
<protein>
    <submittedName>
        <fullName evidence="7">Acyl-CoA dehydrogenase family protein</fullName>
    </submittedName>
</protein>
<accession>A0ABP8THA0</accession>
<evidence type="ECO:0000313" key="8">
    <source>
        <dbReference type="Proteomes" id="UP001500212"/>
    </source>
</evidence>
<dbReference type="SUPFAM" id="SSF47203">
    <property type="entry name" value="Acyl-CoA dehydrogenase C-terminal domain-like"/>
    <property type="match status" value="1"/>
</dbReference>
<dbReference type="PANTHER" id="PTHR43884:SF20">
    <property type="entry name" value="ACYL-COA DEHYDROGENASE FADE28"/>
    <property type="match status" value="1"/>
</dbReference>
<dbReference type="Proteomes" id="UP001500212">
    <property type="component" value="Unassembled WGS sequence"/>
</dbReference>
<proteinExistence type="inferred from homology"/>
<evidence type="ECO:0000256" key="4">
    <source>
        <dbReference type="ARBA" id="ARBA00022827"/>
    </source>
</evidence>
<dbReference type="PANTHER" id="PTHR43884">
    <property type="entry name" value="ACYL-COA DEHYDROGENASE"/>
    <property type="match status" value="1"/>
</dbReference>
<organism evidence="7 8">
    <name type="scientific">Actinoallomurus liliacearum</name>
    <dbReference type="NCBI Taxonomy" id="1080073"/>
    <lineage>
        <taxon>Bacteria</taxon>
        <taxon>Bacillati</taxon>
        <taxon>Actinomycetota</taxon>
        <taxon>Actinomycetes</taxon>
        <taxon>Streptosporangiales</taxon>
        <taxon>Thermomonosporaceae</taxon>
        <taxon>Actinoallomurus</taxon>
    </lineage>
</organism>
<dbReference type="InterPro" id="IPR009100">
    <property type="entry name" value="AcylCoA_DH/oxidase_NM_dom_sf"/>
</dbReference>
<dbReference type="SUPFAM" id="SSF56645">
    <property type="entry name" value="Acyl-CoA dehydrogenase NM domain-like"/>
    <property type="match status" value="1"/>
</dbReference>
<keyword evidence="8" id="KW-1185">Reference proteome</keyword>
<evidence type="ECO:0000256" key="3">
    <source>
        <dbReference type="ARBA" id="ARBA00022630"/>
    </source>
</evidence>
<dbReference type="Gene3D" id="1.20.140.10">
    <property type="entry name" value="Butyryl-CoA Dehydrogenase, subunit A, domain 3"/>
    <property type="match status" value="1"/>
</dbReference>